<dbReference type="SUPFAM" id="SSF46946">
    <property type="entry name" value="S13-like H2TH domain"/>
    <property type="match status" value="1"/>
</dbReference>
<dbReference type="SMART" id="SM00898">
    <property type="entry name" value="Fapy_DNA_glyco"/>
    <property type="match status" value="1"/>
</dbReference>
<evidence type="ECO:0000256" key="8">
    <source>
        <dbReference type="ARBA" id="ARBA00022833"/>
    </source>
</evidence>
<evidence type="ECO:0000256" key="2">
    <source>
        <dbReference type="ARBA" id="ARBA00009409"/>
    </source>
</evidence>
<keyword evidence="7 15" id="KW-0378">Hydrolase</keyword>
<evidence type="ECO:0000256" key="14">
    <source>
        <dbReference type="ARBA" id="ARBA00044632"/>
    </source>
</evidence>
<keyword evidence="8 15" id="KW-0862">Zinc</keyword>
<dbReference type="InterPro" id="IPR012319">
    <property type="entry name" value="FPG_cat"/>
</dbReference>
<comment type="catalytic activity">
    <reaction evidence="14 15">
        <text>2'-deoxyribonucleotide-(2'-deoxyribose 5'-phosphate)-2'-deoxyribonucleotide-DNA = a 3'-end 2'-deoxyribonucleotide-(2,3-dehydro-2,3-deoxyribose 5'-phosphate)-DNA + a 5'-end 5'-phospho-2'-deoxyribonucleoside-DNA + H(+)</text>
        <dbReference type="Rhea" id="RHEA:66592"/>
        <dbReference type="Rhea" id="RHEA-COMP:13180"/>
        <dbReference type="Rhea" id="RHEA-COMP:16897"/>
        <dbReference type="Rhea" id="RHEA-COMP:17067"/>
        <dbReference type="ChEBI" id="CHEBI:15378"/>
        <dbReference type="ChEBI" id="CHEBI:136412"/>
        <dbReference type="ChEBI" id="CHEBI:157695"/>
        <dbReference type="ChEBI" id="CHEBI:167181"/>
        <dbReference type="EC" id="4.2.99.18"/>
    </reaction>
</comment>
<comment type="function">
    <text evidence="15">Involved in base excision repair of DNA damaged by oxidation or by mutagenic agents. Acts as DNA glycosylase that recognizes and removes damaged bases. Has a preference for oxidized purines, such as 7,8-dihydro-8-oxoguanine (8-oxoG). Has AP (apurinic/apyrimidinic) lyase activity and introduces nicks in the DNA strand. Cleaves the DNA backbone by beta-delta elimination to generate a single-strand break at the site of the removed base with both 3'- and 5'-phosphates.</text>
</comment>
<keyword evidence="6 15" id="KW-0863">Zinc-finger</keyword>
<dbReference type="PANTHER" id="PTHR22993:SF9">
    <property type="entry name" value="FORMAMIDOPYRIMIDINE-DNA GLYCOSYLASE"/>
    <property type="match status" value="1"/>
</dbReference>
<evidence type="ECO:0000256" key="10">
    <source>
        <dbReference type="ARBA" id="ARBA00023204"/>
    </source>
</evidence>
<comment type="cofactor">
    <cofactor evidence="15">
        <name>Zn(2+)</name>
        <dbReference type="ChEBI" id="CHEBI:29105"/>
    </cofactor>
    <text evidence="15">Binds 1 zinc ion per subunit.</text>
</comment>
<keyword evidence="5 15" id="KW-0227">DNA damage</keyword>
<dbReference type="GO" id="GO:0140078">
    <property type="term" value="F:class I DNA-(apurinic or apyrimidinic site) endonuclease activity"/>
    <property type="evidence" value="ECO:0007669"/>
    <property type="project" value="UniProtKB-EC"/>
</dbReference>
<feature type="domain" description="Formamidopyrimidine-DNA glycosylase catalytic" evidence="17">
    <location>
        <begin position="36"/>
        <end position="149"/>
    </location>
</feature>
<dbReference type="AlphaFoldDB" id="A0A538U9N6"/>
<comment type="similarity">
    <text evidence="2 15">Belongs to the FPG family.</text>
</comment>
<dbReference type="GO" id="GO:0006284">
    <property type="term" value="P:base-excision repair"/>
    <property type="evidence" value="ECO:0007669"/>
    <property type="project" value="InterPro"/>
</dbReference>
<dbReference type="InterPro" id="IPR010979">
    <property type="entry name" value="Ribosomal_uS13-like_H2TH"/>
</dbReference>
<organism evidence="18 19">
    <name type="scientific">Eiseniibacteriota bacterium</name>
    <dbReference type="NCBI Taxonomy" id="2212470"/>
    <lineage>
        <taxon>Bacteria</taxon>
        <taxon>Candidatus Eiseniibacteriota</taxon>
    </lineage>
</organism>
<comment type="catalytic activity">
    <reaction evidence="1 15">
        <text>Hydrolysis of DNA containing ring-opened 7-methylguanine residues, releasing 2,6-diamino-4-hydroxy-5-(N-methyl)formamidopyrimidine.</text>
        <dbReference type="EC" id="3.2.2.23"/>
    </reaction>
</comment>
<dbReference type="GO" id="GO:0034039">
    <property type="term" value="F:8-oxo-7,8-dihydroguanine DNA N-glycosylase activity"/>
    <property type="evidence" value="ECO:0007669"/>
    <property type="project" value="TreeGrafter"/>
</dbReference>
<dbReference type="PANTHER" id="PTHR22993">
    <property type="entry name" value="FORMAMIDOPYRIMIDINE-DNA GLYCOSYLASE"/>
    <property type="match status" value="1"/>
</dbReference>
<dbReference type="GO" id="GO:0008270">
    <property type="term" value="F:zinc ion binding"/>
    <property type="evidence" value="ECO:0007669"/>
    <property type="project" value="UniProtKB-UniRule"/>
</dbReference>
<dbReference type="SUPFAM" id="SSF81624">
    <property type="entry name" value="N-terminal domain of MutM-like DNA repair proteins"/>
    <property type="match status" value="1"/>
</dbReference>
<evidence type="ECO:0000256" key="7">
    <source>
        <dbReference type="ARBA" id="ARBA00022801"/>
    </source>
</evidence>
<name>A0A538U9N6_UNCEI</name>
<gene>
    <name evidence="15 18" type="primary">mutM</name>
    <name evidence="15" type="synonym">fpg</name>
    <name evidence="18" type="ORF">E6K80_02495</name>
</gene>
<evidence type="ECO:0000256" key="5">
    <source>
        <dbReference type="ARBA" id="ARBA00022763"/>
    </source>
</evidence>
<dbReference type="Pfam" id="PF06827">
    <property type="entry name" value="zf-FPG_IleRS"/>
    <property type="match status" value="1"/>
</dbReference>
<keyword evidence="13 15" id="KW-0326">Glycosidase</keyword>
<dbReference type="EC" id="4.2.99.18" evidence="15"/>
<dbReference type="Pfam" id="PF06831">
    <property type="entry name" value="H2TH"/>
    <property type="match status" value="1"/>
</dbReference>
<keyword evidence="9 15" id="KW-0238">DNA-binding</keyword>
<evidence type="ECO:0000256" key="4">
    <source>
        <dbReference type="ARBA" id="ARBA00022723"/>
    </source>
</evidence>
<dbReference type="CDD" id="cd08966">
    <property type="entry name" value="EcFpg-like_N"/>
    <property type="match status" value="1"/>
</dbReference>
<dbReference type="PROSITE" id="PS51066">
    <property type="entry name" value="ZF_FPG_2"/>
    <property type="match status" value="1"/>
</dbReference>
<feature type="binding site" evidence="15">
    <location>
        <position position="127"/>
    </location>
    <ligand>
        <name>DNA</name>
        <dbReference type="ChEBI" id="CHEBI:16991"/>
    </ligand>
</feature>
<comment type="subunit">
    <text evidence="3 15">Monomer.</text>
</comment>
<evidence type="ECO:0000259" key="16">
    <source>
        <dbReference type="PROSITE" id="PS51066"/>
    </source>
</evidence>
<evidence type="ECO:0000256" key="3">
    <source>
        <dbReference type="ARBA" id="ARBA00011245"/>
    </source>
</evidence>
<comment type="caution">
    <text evidence="15">Lacks conserved residue(s) required for the propagation of feature annotation.</text>
</comment>
<dbReference type="SMART" id="SM01232">
    <property type="entry name" value="H2TH"/>
    <property type="match status" value="1"/>
</dbReference>
<accession>A0A538U9N6</accession>
<feature type="active site" description="Proton donor; for delta-elimination activity" evidence="15">
    <location>
        <position position="298"/>
    </location>
</feature>
<feature type="active site" description="Proton donor; for beta-elimination activity" evidence="15">
    <location>
        <position position="92"/>
    </location>
</feature>
<dbReference type="InterPro" id="IPR015886">
    <property type="entry name" value="H2TH_FPG"/>
</dbReference>
<dbReference type="HAMAP" id="MF_00103">
    <property type="entry name" value="Fapy_DNA_glycosyl"/>
    <property type="match status" value="1"/>
</dbReference>
<protein>
    <recommendedName>
        <fullName evidence="15">Formamidopyrimidine-DNA glycosylase</fullName>
        <shortName evidence="15">Fapy-DNA glycosylase</shortName>
        <ecNumber evidence="15">3.2.2.23</ecNumber>
    </recommendedName>
    <alternativeName>
        <fullName evidence="15">DNA-(apurinic or apyrimidinic site) lyase MutM</fullName>
        <shortName evidence="15">AP lyase MutM</shortName>
        <ecNumber evidence="15">4.2.99.18</ecNumber>
    </alternativeName>
</protein>
<evidence type="ECO:0000256" key="12">
    <source>
        <dbReference type="ARBA" id="ARBA00023268"/>
    </source>
</evidence>
<feature type="binding site" evidence="15">
    <location>
        <position position="146"/>
    </location>
    <ligand>
        <name>DNA</name>
        <dbReference type="ChEBI" id="CHEBI:16991"/>
    </ligand>
</feature>
<proteinExistence type="inferred from homology"/>
<evidence type="ECO:0000259" key="17">
    <source>
        <dbReference type="PROSITE" id="PS51068"/>
    </source>
</evidence>
<dbReference type="EC" id="3.2.2.23" evidence="15"/>
<comment type="caution">
    <text evidence="18">The sequence shown here is derived from an EMBL/GenBank/DDBJ whole genome shotgun (WGS) entry which is preliminary data.</text>
</comment>
<dbReference type="Pfam" id="PF01149">
    <property type="entry name" value="Fapy_DNA_glyco"/>
    <property type="match status" value="1"/>
</dbReference>
<dbReference type="FunFam" id="1.10.8.50:FF:000003">
    <property type="entry name" value="Formamidopyrimidine-DNA glycosylase"/>
    <property type="match status" value="1"/>
</dbReference>
<evidence type="ECO:0000256" key="6">
    <source>
        <dbReference type="ARBA" id="ARBA00022771"/>
    </source>
</evidence>
<evidence type="ECO:0000256" key="9">
    <source>
        <dbReference type="ARBA" id="ARBA00023125"/>
    </source>
</evidence>
<dbReference type="PROSITE" id="PS01242">
    <property type="entry name" value="ZF_FPG_1"/>
    <property type="match status" value="1"/>
</dbReference>
<dbReference type="InterPro" id="IPR010663">
    <property type="entry name" value="Znf_FPG/IleRS"/>
</dbReference>
<dbReference type="NCBIfam" id="TIGR00577">
    <property type="entry name" value="fpg"/>
    <property type="match status" value="1"/>
</dbReference>
<evidence type="ECO:0000256" key="1">
    <source>
        <dbReference type="ARBA" id="ARBA00001668"/>
    </source>
</evidence>
<reference evidence="18 19" key="1">
    <citation type="journal article" date="2019" name="Nat. Microbiol.">
        <title>Mediterranean grassland soil C-N compound turnover is dependent on rainfall and depth, and is mediated by genomically divergent microorganisms.</title>
        <authorList>
            <person name="Diamond S."/>
            <person name="Andeer P.F."/>
            <person name="Li Z."/>
            <person name="Crits-Christoph A."/>
            <person name="Burstein D."/>
            <person name="Anantharaman K."/>
            <person name="Lane K.R."/>
            <person name="Thomas B.C."/>
            <person name="Pan C."/>
            <person name="Northen T.R."/>
            <person name="Banfield J.F."/>
        </authorList>
    </citation>
    <scope>NUCLEOTIDE SEQUENCE [LARGE SCALE GENOMIC DNA]</scope>
    <source>
        <strain evidence="18">WS_10</strain>
    </source>
</reference>
<dbReference type="Gene3D" id="1.10.8.50">
    <property type="match status" value="1"/>
</dbReference>
<evidence type="ECO:0000313" key="19">
    <source>
        <dbReference type="Proteomes" id="UP000319836"/>
    </source>
</evidence>
<dbReference type="NCBIfam" id="NF002211">
    <property type="entry name" value="PRK01103.1"/>
    <property type="match status" value="1"/>
</dbReference>
<dbReference type="InterPro" id="IPR015887">
    <property type="entry name" value="DNA_glyclase_Znf_dom_DNA_BS"/>
</dbReference>
<feature type="domain" description="FPG-type" evidence="16">
    <location>
        <begin position="274"/>
        <end position="308"/>
    </location>
</feature>
<dbReference type="Proteomes" id="UP000319836">
    <property type="component" value="Unassembled WGS sequence"/>
</dbReference>
<feature type="active site" description="Proton donor" evidence="15">
    <location>
        <position position="37"/>
    </location>
</feature>
<keyword evidence="11 15" id="KW-0456">Lyase</keyword>
<evidence type="ECO:0000256" key="13">
    <source>
        <dbReference type="ARBA" id="ARBA00023295"/>
    </source>
</evidence>
<feature type="active site" description="Schiff-base intermediate with DNA" evidence="15">
    <location>
        <position position="36"/>
    </location>
</feature>
<evidence type="ECO:0000313" key="18">
    <source>
        <dbReference type="EMBL" id="TMQ72596.1"/>
    </source>
</evidence>
<evidence type="ECO:0000256" key="15">
    <source>
        <dbReference type="HAMAP-Rule" id="MF_00103"/>
    </source>
</evidence>
<evidence type="ECO:0000256" key="11">
    <source>
        <dbReference type="ARBA" id="ARBA00023239"/>
    </source>
</evidence>
<dbReference type="InterPro" id="IPR000214">
    <property type="entry name" value="Znf_DNA_glyclase/AP_lyase"/>
</dbReference>
<sequence length="324" mass="36405">MTRARMPPFAREAQSTRRSATIGRCLAAPAKLAPMPELPEVETVRRNLESTVVGRVIRTTHSSGKALRDPVSRGLARALAGRRIESVKRHGKFLLIHLDRDATLISHLGMSGRWLFFADPPARALAHVHVRIAFQDGAELWFQDPRRFGLVRYVATSRLSRDRALAALGPDPIATPLEGDWLRGRARGARVAIKSFLLDQKRIAGIGNIYASEILHRARVSPRRRAMSLTAREWMAVATETHRVLTEAIEGMGTTFRSYRTLWNEPGAFGERLLVYDRAGEPCRRCGATIRRIVQGQRSTFYCPRCQSARQRSAFSIAHRRARA</sequence>
<keyword evidence="12 15" id="KW-0511">Multifunctional enzyme</keyword>
<dbReference type="EMBL" id="VBPA01000052">
    <property type="protein sequence ID" value="TMQ72596.1"/>
    <property type="molecule type" value="Genomic_DNA"/>
</dbReference>
<dbReference type="Gene3D" id="3.20.190.10">
    <property type="entry name" value="MutM-like, N-terminal"/>
    <property type="match status" value="1"/>
</dbReference>
<dbReference type="InterPro" id="IPR020629">
    <property type="entry name" value="FPG_Glyclase"/>
</dbReference>
<keyword evidence="10 15" id="KW-0234">DNA repair</keyword>
<dbReference type="InterPro" id="IPR035937">
    <property type="entry name" value="FPG_N"/>
</dbReference>
<keyword evidence="4 15" id="KW-0479">Metal-binding</keyword>
<dbReference type="SUPFAM" id="SSF57716">
    <property type="entry name" value="Glucocorticoid receptor-like (DNA-binding domain)"/>
    <property type="match status" value="1"/>
</dbReference>
<dbReference type="GO" id="GO:0003684">
    <property type="term" value="F:damaged DNA binding"/>
    <property type="evidence" value="ECO:0007669"/>
    <property type="project" value="InterPro"/>
</dbReference>
<dbReference type="PROSITE" id="PS51068">
    <property type="entry name" value="FPG_CAT"/>
    <property type="match status" value="1"/>
</dbReference>